<evidence type="ECO:0000256" key="2">
    <source>
        <dbReference type="ARBA" id="ARBA00022692"/>
    </source>
</evidence>
<dbReference type="InterPro" id="IPR044202">
    <property type="entry name" value="LETM1/MDM38-like"/>
</dbReference>
<dbReference type="GO" id="GO:0005743">
    <property type="term" value="C:mitochondrial inner membrane"/>
    <property type="evidence" value="ECO:0007669"/>
    <property type="project" value="UniProtKB-SubCell"/>
</dbReference>
<evidence type="ECO:0000256" key="7">
    <source>
        <dbReference type="PROSITE-ProRule" id="PRU01094"/>
    </source>
</evidence>
<keyword evidence="6 9" id="KW-0472">Membrane</keyword>
<evidence type="ECO:0000256" key="8">
    <source>
        <dbReference type="SAM" id="MobiDB-lite"/>
    </source>
</evidence>
<evidence type="ECO:0000256" key="3">
    <source>
        <dbReference type="ARBA" id="ARBA00022792"/>
    </source>
</evidence>
<keyword evidence="4 9" id="KW-1133">Transmembrane helix</keyword>
<protein>
    <recommendedName>
        <fullName evidence="10">Letm1 RBD domain-containing protein</fullName>
    </recommendedName>
</protein>
<sequence length="397" mass="45753">MKSRDQVQPHCTYRCAIIRSVGTPTKRPCLFTVARASLAFCVVSSPSTSLSSCALSVIHRRYTENDNKTDNLSIASSSDRRKNTDNVSEGSKVKTPSRVTVMKKYWIFRYVDYVKNYEQVMEKNFPTTMHDLKRFLKVSKKIRKQGIDTLSTDELQLAFTMPKDLIRISPVLLISAIPFTFYIIFPLALYFPHVVLTSHYWSIQDKLNFMLKEHKQRLKHNKPLFRCFQSQINKIKDQKLQESVGNIVACLGSGTHPTVKDILQCKSLFSGLPYSLKHIKRKHVKELLKVHGISTYTLRKRKKLLERGLLIKRMDAAIQREGGPSTLSYDAIRWALSFRGLNPVNMSLDSMQSWLDQWLLISSKVDADSISLLLHCPILLAYNHETNWTLLYHSQQK</sequence>
<keyword evidence="2 9" id="KW-0812">Transmembrane</keyword>
<gene>
    <name evidence="11" type="ORF">TBRA_LOCUS3225</name>
</gene>
<evidence type="ECO:0000259" key="10">
    <source>
        <dbReference type="PROSITE" id="PS51758"/>
    </source>
</evidence>
<dbReference type="PROSITE" id="PS51758">
    <property type="entry name" value="LETM1_RBD"/>
    <property type="match status" value="1"/>
</dbReference>
<proteinExistence type="predicted"/>
<dbReference type="GO" id="GO:0030003">
    <property type="term" value="P:intracellular monoatomic cation homeostasis"/>
    <property type="evidence" value="ECO:0007669"/>
    <property type="project" value="TreeGrafter"/>
</dbReference>
<organism evidence="11 12">
    <name type="scientific">Trichogramma brassicae</name>
    <dbReference type="NCBI Taxonomy" id="86971"/>
    <lineage>
        <taxon>Eukaryota</taxon>
        <taxon>Metazoa</taxon>
        <taxon>Ecdysozoa</taxon>
        <taxon>Arthropoda</taxon>
        <taxon>Hexapoda</taxon>
        <taxon>Insecta</taxon>
        <taxon>Pterygota</taxon>
        <taxon>Neoptera</taxon>
        <taxon>Endopterygota</taxon>
        <taxon>Hymenoptera</taxon>
        <taxon>Apocrita</taxon>
        <taxon>Proctotrupomorpha</taxon>
        <taxon>Chalcidoidea</taxon>
        <taxon>Trichogrammatidae</taxon>
        <taxon>Trichogramma</taxon>
    </lineage>
</organism>
<evidence type="ECO:0000256" key="9">
    <source>
        <dbReference type="SAM" id="Phobius"/>
    </source>
</evidence>
<dbReference type="Proteomes" id="UP000479190">
    <property type="component" value="Unassembled WGS sequence"/>
</dbReference>
<dbReference type="AlphaFoldDB" id="A0A6H5HZP5"/>
<feature type="region of interest" description="Disordered" evidence="8">
    <location>
        <begin position="69"/>
        <end position="93"/>
    </location>
</feature>
<evidence type="ECO:0000256" key="4">
    <source>
        <dbReference type="ARBA" id="ARBA00022989"/>
    </source>
</evidence>
<evidence type="ECO:0000256" key="5">
    <source>
        <dbReference type="ARBA" id="ARBA00023128"/>
    </source>
</evidence>
<feature type="domain" description="Letm1 RBD" evidence="10">
    <location>
        <begin position="212"/>
        <end position="397"/>
    </location>
</feature>
<keyword evidence="3" id="KW-0999">Mitochondrion inner membrane</keyword>
<dbReference type="PANTHER" id="PTHR14009:SF13">
    <property type="entry name" value="LETM1 DOMAIN-CONTAINING PROTEIN 1"/>
    <property type="match status" value="1"/>
</dbReference>
<evidence type="ECO:0000256" key="1">
    <source>
        <dbReference type="ARBA" id="ARBA00004434"/>
    </source>
</evidence>
<dbReference type="EMBL" id="CADCXV010000638">
    <property type="protein sequence ID" value="CAB0031247.1"/>
    <property type="molecule type" value="Genomic_DNA"/>
</dbReference>
<comment type="subcellular location">
    <subcellularLocation>
        <location evidence="1">Mitochondrion inner membrane</location>
        <topology evidence="1">Single-pass membrane protein</topology>
    </subcellularLocation>
</comment>
<dbReference type="InterPro" id="IPR033122">
    <property type="entry name" value="LETM1-like_RBD"/>
</dbReference>
<dbReference type="GO" id="GO:0043022">
    <property type="term" value="F:ribosome binding"/>
    <property type="evidence" value="ECO:0007669"/>
    <property type="project" value="InterPro"/>
</dbReference>
<feature type="transmembrane region" description="Helical" evidence="9">
    <location>
        <begin position="171"/>
        <end position="191"/>
    </location>
</feature>
<dbReference type="PANTHER" id="PTHR14009">
    <property type="entry name" value="LEUCINE ZIPPER-EF-HAND CONTAINING TRANSMEMBRANE PROTEIN"/>
    <property type="match status" value="1"/>
</dbReference>
<dbReference type="Pfam" id="PF07766">
    <property type="entry name" value="LETM1_RBD"/>
    <property type="match status" value="1"/>
</dbReference>
<evidence type="ECO:0000313" key="12">
    <source>
        <dbReference type="Proteomes" id="UP000479190"/>
    </source>
</evidence>
<keyword evidence="12" id="KW-1185">Reference proteome</keyword>
<accession>A0A6H5HZP5</accession>
<evidence type="ECO:0000256" key="6">
    <source>
        <dbReference type="ARBA" id="ARBA00023136"/>
    </source>
</evidence>
<keyword evidence="5 7" id="KW-0496">Mitochondrion</keyword>
<reference evidence="11 12" key="1">
    <citation type="submission" date="2020-02" db="EMBL/GenBank/DDBJ databases">
        <authorList>
            <person name="Ferguson B K."/>
        </authorList>
    </citation>
    <scope>NUCLEOTIDE SEQUENCE [LARGE SCALE GENOMIC DNA]</scope>
</reference>
<name>A0A6H5HZP5_9HYME</name>
<evidence type="ECO:0000313" key="11">
    <source>
        <dbReference type="EMBL" id="CAB0031247.1"/>
    </source>
</evidence>
<dbReference type="OrthoDB" id="73691at2759"/>